<gene>
    <name evidence="1" type="ORF">PSM7751_00593</name>
</gene>
<keyword evidence="2" id="KW-1185">Reference proteome</keyword>
<name>A0A1X6YEI9_9RHOB</name>
<dbReference type="RefSeq" id="WP_232618119.1">
    <property type="nucleotide sequence ID" value="NZ_FWFN01000001.1"/>
</dbReference>
<evidence type="ECO:0000313" key="1">
    <source>
        <dbReference type="EMBL" id="SLN18149.1"/>
    </source>
</evidence>
<protein>
    <recommendedName>
        <fullName evidence="3">Carboxymuconolactone decarboxylase family protein</fullName>
    </recommendedName>
</protein>
<dbReference type="Proteomes" id="UP000193963">
    <property type="component" value="Unassembled WGS sequence"/>
</dbReference>
<dbReference type="AlphaFoldDB" id="A0A1X6YEI9"/>
<dbReference type="Gene3D" id="1.20.1290.10">
    <property type="entry name" value="AhpD-like"/>
    <property type="match status" value="1"/>
</dbReference>
<reference evidence="1 2" key="1">
    <citation type="submission" date="2017-03" db="EMBL/GenBank/DDBJ databases">
        <authorList>
            <person name="Afonso C.L."/>
            <person name="Miller P.J."/>
            <person name="Scott M.A."/>
            <person name="Spackman E."/>
            <person name="Goraichik I."/>
            <person name="Dimitrov K.M."/>
            <person name="Suarez D.L."/>
            <person name="Swayne D.E."/>
        </authorList>
    </citation>
    <scope>NUCLEOTIDE SEQUENCE [LARGE SCALE GENOMIC DNA]</scope>
    <source>
        <strain evidence="1 2">CECT 7751</strain>
    </source>
</reference>
<evidence type="ECO:0008006" key="3">
    <source>
        <dbReference type="Google" id="ProtNLM"/>
    </source>
</evidence>
<dbReference type="InterPro" id="IPR029032">
    <property type="entry name" value="AhpD-like"/>
</dbReference>
<sequence>MAFALKVAETRGHVSGADLTAVRDAGYAEAQIIEIVLNVALSVWTNYLNEVAQTDIDFPLAEGVTA</sequence>
<accession>A0A1X6YEI9</accession>
<evidence type="ECO:0000313" key="2">
    <source>
        <dbReference type="Proteomes" id="UP000193963"/>
    </source>
</evidence>
<organism evidence="1 2">
    <name type="scientific">Pseudooceanicola marinus</name>
    <dbReference type="NCBI Taxonomy" id="396013"/>
    <lineage>
        <taxon>Bacteria</taxon>
        <taxon>Pseudomonadati</taxon>
        <taxon>Pseudomonadota</taxon>
        <taxon>Alphaproteobacteria</taxon>
        <taxon>Rhodobacterales</taxon>
        <taxon>Paracoccaceae</taxon>
        <taxon>Pseudooceanicola</taxon>
    </lineage>
</organism>
<dbReference type="SUPFAM" id="SSF69118">
    <property type="entry name" value="AhpD-like"/>
    <property type="match status" value="1"/>
</dbReference>
<dbReference type="EMBL" id="FWFN01000001">
    <property type="protein sequence ID" value="SLN18149.1"/>
    <property type="molecule type" value="Genomic_DNA"/>
</dbReference>
<proteinExistence type="predicted"/>